<evidence type="ECO:0000256" key="1">
    <source>
        <dbReference type="ARBA" id="ARBA00022603"/>
    </source>
</evidence>
<dbReference type="AlphaFoldDB" id="A0A3S5Y3L1"/>
<evidence type="ECO:0000313" key="5">
    <source>
        <dbReference type="EMBL" id="CBH47134.1"/>
    </source>
</evidence>
<dbReference type="KEGG" id="req:REQ_10330"/>
<keyword evidence="1 5" id="KW-0489">Methyltransferase</keyword>
<accession>A0A3S5Y3L1</accession>
<keyword evidence="3" id="KW-0949">S-adenosyl-L-methionine</keyword>
<sequence length="237" mass="25215">MFPPSQNVDPGGARCVVLDCGPTFVPGGRISGKGRPMNLGYRLAYRAGFTPWEKAGRAIFAEQLNHLLDAVAVPGEAAARALDLGCGTGDHSIELAKRGWSVTAVDSVPLAIERARAKLPVAGADVRFVLGDVTHLPAYVDDHYTFALDVGCFHGLTDECRVAYGRGLTAVTAPGARLLMFAFSPGRRGPLPRGSSRRDVEQALAGWEVVGDDAMDTGSAPGLLARAEPRFYRLVRN</sequence>
<evidence type="ECO:0000256" key="3">
    <source>
        <dbReference type="ARBA" id="ARBA00022691"/>
    </source>
</evidence>
<protein>
    <submittedName>
        <fullName evidence="5">SAM dependent methyltransferase</fullName>
    </submittedName>
</protein>
<dbReference type="EMBL" id="FN563149">
    <property type="protein sequence ID" value="CBH47134.1"/>
    <property type="molecule type" value="Genomic_DNA"/>
</dbReference>
<reference evidence="5" key="1">
    <citation type="journal article" date="2010" name="PLoS Genet.">
        <title>The genome of a pathogenic rhodococcus: cooptive virulence underpinned by key gene acquisitions.</title>
        <authorList>
            <person name="Letek M."/>
            <person name="Gonzalez P."/>
            <person name="Macarthur I."/>
            <person name="Rodriguez H."/>
            <person name="Freeman T.C."/>
            <person name="Valero-Rello A."/>
            <person name="Blanco M."/>
            <person name="Buckley T."/>
            <person name="Cherevach I."/>
            <person name="Fahey R."/>
            <person name="Hapeshi A."/>
            <person name="Holdstock J."/>
            <person name="Leadon D."/>
            <person name="Navas J."/>
            <person name="Ocampo A."/>
            <person name="Quail M.A."/>
            <person name="Sanders M."/>
            <person name="Scortti M.M."/>
            <person name="Prescott J.F."/>
            <person name="Fogarty U."/>
            <person name="Meijer W.G."/>
            <person name="Parkhill J."/>
            <person name="Bentley S.D."/>
            <person name="Vazquez-Boland J.A."/>
        </authorList>
    </citation>
    <scope>NUCLEOTIDE SEQUENCE [LARGE SCALE GENOMIC DNA]</scope>
    <source>
        <strain evidence="5 6">103S</strain>
    </source>
</reference>
<dbReference type="InterPro" id="IPR029063">
    <property type="entry name" value="SAM-dependent_MTases_sf"/>
</dbReference>
<gene>
    <name evidence="5" type="ordered locus">REQ_10330</name>
</gene>
<dbReference type="CDD" id="cd02440">
    <property type="entry name" value="AdoMet_MTases"/>
    <property type="match status" value="1"/>
</dbReference>
<organism evidence="5">
    <name type="scientific">Rhodococcus hoagii (strain 103S)</name>
    <name type="common">Rhodococcus equi</name>
    <dbReference type="NCBI Taxonomy" id="685727"/>
    <lineage>
        <taxon>Bacteria</taxon>
        <taxon>Bacillati</taxon>
        <taxon>Actinomycetota</taxon>
        <taxon>Actinomycetes</taxon>
        <taxon>Mycobacteriales</taxon>
        <taxon>Nocardiaceae</taxon>
        <taxon>Prescottella</taxon>
    </lineage>
</organism>
<evidence type="ECO:0000313" key="6">
    <source>
        <dbReference type="Proteomes" id="UP000006892"/>
    </source>
</evidence>
<dbReference type="Proteomes" id="UP001154400">
    <property type="component" value="Chromosome"/>
</dbReference>
<dbReference type="InterPro" id="IPR041698">
    <property type="entry name" value="Methyltransf_25"/>
</dbReference>
<dbReference type="Gene3D" id="3.40.50.150">
    <property type="entry name" value="Vaccinia Virus protein VP39"/>
    <property type="match status" value="1"/>
</dbReference>
<name>A0A3S5Y3L1_RHOH1</name>
<dbReference type="SUPFAM" id="SSF53335">
    <property type="entry name" value="S-adenosyl-L-methionine-dependent methyltransferases"/>
    <property type="match status" value="1"/>
</dbReference>
<dbReference type="GO" id="GO:0032259">
    <property type="term" value="P:methylation"/>
    <property type="evidence" value="ECO:0007669"/>
    <property type="project" value="UniProtKB-KW"/>
</dbReference>
<evidence type="ECO:0000256" key="2">
    <source>
        <dbReference type="ARBA" id="ARBA00022679"/>
    </source>
</evidence>
<evidence type="ECO:0000259" key="4">
    <source>
        <dbReference type="Pfam" id="PF13649"/>
    </source>
</evidence>
<dbReference type="GO" id="GO:0008168">
    <property type="term" value="F:methyltransferase activity"/>
    <property type="evidence" value="ECO:0007669"/>
    <property type="project" value="UniProtKB-KW"/>
</dbReference>
<proteinExistence type="predicted"/>
<feature type="domain" description="Methyltransferase" evidence="4">
    <location>
        <begin position="82"/>
        <end position="175"/>
    </location>
</feature>
<keyword evidence="2" id="KW-0808">Transferase</keyword>
<dbReference type="PANTHER" id="PTHR43464:SF19">
    <property type="entry name" value="UBIQUINONE BIOSYNTHESIS O-METHYLTRANSFERASE, MITOCHONDRIAL"/>
    <property type="match status" value="1"/>
</dbReference>
<dbReference type="Pfam" id="PF13649">
    <property type="entry name" value="Methyltransf_25"/>
    <property type="match status" value="1"/>
</dbReference>
<dbReference type="PANTHER" id="PTHR43464">
    <property type="entry name" value="METHYLTRANSFERASE"/>
    <property type="match status" value="1"/>
</dbReference>